<keyword evidence="1" id="KW-0238">DNA-binding</keyword>
<keyword evidence="4" id="KW-1185">Reference proteome</keyword>
<name>A0A926NAU0_9BACL</name>
<dbReference type="Gene3D" id="1.10.260.40">
    <property type="entry name" value="lambda repressor-like DNA-binding domains"/>
    <property type="match status" value="1"/>
</dbReference>
<dbReference type="GO" id="GO:0003677">
    <property type="term" value="F:DNA binding"/>
    <property type="evidence" value="ECO:0007669"/>
    <property type="project" value="UniProtKB-KW"/>
</dbReference>
<comment type="caution">
    <text evidence="3">The sequence shown here is derived from an EMBL/GenBank/DDBJ whole genome shotgun (WGS) entry which is preliminary data.</text>
</comment>
<protein>
    <submittedName>
        <fullName evidence="3">Helix-turn-helix transcriptional regulator</fullName>
    </submittedName>
</protein>
<dbReference type="InterPro" id="IPR010982">
    <property type="entry name" value="Lambda_DNA-bd_dom_sf"/>
</dbReference>
<reference evidence="3" key="1">
    <citation type="submission" date="2020-09" db="EMBL/GenBank/DDBJ databases">
        <title>A novel bacterium of genus Hazenella, isolated from South China Sea.</title>
        <authorList>
            <person name="Huang H."/>
            <person name="Mo K."/>
            <person name="Hu Y."/>
        </authorList>
    </citation>
    <scope>NUCLEOTIDE SEQUENCE</scope>
    <source>
        <strain evidence="3">IB182357</strain>
    </source>
</reference>
<accession>A0A926NAU0</accession>
<gene>
    <name evidence="3" type="ORF">IC620_05640</name>
</gene>
<dbReference type="SUPFAM" id="SSF47413">
    <property type="entry name" value="lambda repressor-like DNA-binding domains"/>
    <property type="match status" value="1"/>
</dbReference>
<dbReference type="InterPro" id="IPR001387">
    <property type="entry name" value="Cro/C1-type_HTH"/>
</dbReference>
<dbReference type="PANTHER" id="PTHR46558">
    <property type="entry name" value="TRACRIPTIONAL REGULATORY PROTEIN-RELATED-RELATED"/>
    <property type="match status" value="1"/>
</dbReference>
<dbReference type="EMBL" id="JACXAH010000005">
    <property type="protein sequence ID" value="MBD1371840.1"/>
    <property type="molecule type" value="Genomic_DNA"/>
</dbReference>
<dbReference type="Proteomes" id="UP000661691">
    <property type="component" value="Unassembled WGS sequence"/>
</dbReference>
<evidence type="ECO:0000313" key="4">
    <source>
        <dbReference type="Proteomes" id="UP000661691"/>
    </source>
</evidence>
<dbReference type="SMART" id="SM00530">
    <property type="entry name" value="HTH_XRE"/>
    <property type="match status" value="1"/>
</dbReference>
<evidence type="ECO:0000256" key="1">
    <source>
        <dbReference type="ARBA" id="ARBA00023125"/>
    </source>
</evidence>
<feature type="domain" description="HTH cro/C1-type" evidence="2">
    <location>
        <begin position="10"/>
        <end position="64"/>
    </location>
</feature>
<dbReference type="AlphaFoldDB" id="A0A926NAU0"/>
<sequence>MIHMKLLNRVKALRARDRLTQEELAKRVQVTRQTIVALEKGNYVPSLLLALAISDVFSLPVEQIFWREE</sequence>
<organism evidence="3 4">
    <name type="scientific">Polycladospora coralii</name>
    <dbReference type="NCBI Taxonomy" id="2771432"/>
    <lineage>
        <taxon>Bacteria</taxon>
        <taxon>Bacillati</taxon>
        <taxon>Bacillota</taxon>
        <taxon>Bacilli</taxon>
        <taxon>Bacillales</taxon>
        <taxon>Thermoactinomycetaceae</taxon>
        <taxon>Polycladospora</taxon>
    </lineage>
</organism>
<proteinExistence type="predicted"/>
<dbReference type="PANTHER" id="PTHR46558:SF6">
    <property type="entry name" value="TRANSCRIPTIONAL REGULATOR, PBSX FAMILY"/>
    <property type="match status" value="1"/>
</dbReference>
<dbReference type="Pfam" id="PF01381">
    <property type="entry name" value="HTH_3"/>
    <property type="match status" value="1"/>
</dbReference>
<dbReference type="CDD" id="cd00093">
    <property type="entry name" value="HTH_XRE"/>
    <property type="match status" value="1"/>
</dbReference>
<evidence type="ECO:0000259" key="2">
    <source>
        <dbReference type="PROSITE" id="PS50943"/>
    </source>
</evidence>
<dbReference type="RefSeq" id="WP_191138557.1">
    <property type="nucleotide sequence ID" value="NZ_JACXAG020000001.1"/>
</dbReference>
<evidence type="ECO:0000313" key="3">
    <source>
        <dbReference type="EMBL" id="MBD1371840.1"/>
    </source>
</evidence>
<dbReference type="PROSITE" id="PS50943">
    <property type="entry name" value="HTH_CROC1"/>
    <property type="match status" value="1"/>
</dbReference>